<dbReference type="InterPro" id="IPR013325">
    <property type="entry name" value="RNA_pol_sigma_r2"/>
</dbReference>
<dbReference type="NCBIfam" id="TIGR02937">
    <property type="entry name" value="sigma70-ECF"/>
    <property type="match status" value="1"/>
</dbReference>
<dbReference type="Proteomes" id="UP000591941">
    <property type="component" value="Unassembled WGS sequence"/>
</dbReference>
<dbReference type="PANTHER" id="PTHR30385:SF4">
    <property type="entry name" value="RNA POLYMERASE SIGMA-E FACTOR"/>
    <property type="match status" value="1"/>
</dbReference>
<dbReference type="InterPro" id="IPR014284">
    <property type="entry name" value="RNA_pol_sigma-70_dom"/>
</dbReference>
<evidence type="ECO:0000256" key="4">
    <source>
        <dbReference type="ARBA" id="ARBA00023163"/>
    </source>
</evidence>
<dbReference type="Pfam" id="PF04542">
    <property type="entry name" value="Sigma70_r2"/>
    <property type="match status" value="1"/>
</dbReference>
<dbReference type="InterPro" id="IPR007627">
    <property type="entry name" value="RNA_pol_sigma70_r2"/>
</dbReference>
<protein>
    <submittedName>
        <fullName evidence="8">RNA polymerase sigma factor (Sigma-70 family)</fullName>
    </submittedName>
</protein>
<dbReference type="GO" id="GO:0003677">
    <property type="term" value="F:DNA binding"/>
    <property type="evidence" value="ECO:0007669"/>
    <property type="project" value="UniProtKB-KW"/>
</dbReference>
<evidence type="ECO:0000313" key="9">
    <source>
        <dbReference type="Proteomes" id="UP000591941"/>
    </source>
</evidence>
<reference evidence="8 9" key="1">
    <citation type="submission" date="2020-08" db="EMBL/GenBank/DDBJ databases">
        <title>Genomic Encyclopedia of Type Strains, Phase IV (KMG-IV): sequencing the most valuable type-strain genomes for metagenomic binning, comparative biology and taxonomic classification.</title>
        <authorList>
            <person name="Goeker M."/>
        </authorList>
    </citation>
    <scope>NUCLEOTIDE SEQUENCE [LARGE SCALE GENOMIC DNA]</scope>
    <source>
        <strain evidence="8 9">DSM 21255</strain>
    </source>
</reference>
<evidence type="ECO:0000256" key="2">
    <source>
        <dbReference type="ARBA" id="ARBA00023082"/>
    </source>
</evidence>
<dbReference type="Gene3D" id="1.10.1740.10">
    <property type="match status" value="1"/>
</dbReference>
<feature type="domain" description="RNA polymerase sigma-70 region 4" evidence="7">
    <location>
        <begin position="134"/>
        <end position="182"/>
    </location>
</feature>
<evidence type="ECO:0000259" key="6">
    <source>
        <dbReference type="Pfam" id="PF04542"/>
    </source>
</evidence>
<dbReference type="AlphaFoldDB" id="A0A841R2W6"/>
<comment type="caution">
    <text evidence="8">The sequence shown here is derived from an EMBL/GenBank/DDBJ whole genome shotgun (WGS) entry which is preliminary data.</text>
</comment>
<dbReference type="Pfam" id="PF04545">
    <property type="entry name" value="Sigma70_r4"/>
    <property type="match status" value="1"/>
</dbReference>
<dbReference type="PANTHER" id="PTHR30385">
    <property type="entry name" value="SIGMA FACTOR F FLAGELLAR"/>
    <property type="match status" value="1"/>
</dbReference>
<keyword evidence="9" id="KW-1185">Reference proteome</keyword>
<dbReference type="InterPro" id="IPR007630">
    <property type="entry name" value="RNA_pol_sigma70_r4"/>
</dbReference>
<evidence type="ECO:0000256" key="1">
    <source>
        <dbReference type="ARBA" id="ARBA00023015"/>
    </source>
</evidence>
<dbReference type="GO" id="GO:0016987">
    <property type="term" value="F:sigma factor activity"/>
    <property type="evidence" value="ECO:0007669"/>
    <property type="project" value="UniProtKB-KW"/>
</dbReference>
<keyword evidence="4" id="KW-0804">Transcription</keyword>
<keyword evidence="2" id="KW-0731">Sigma factor</keyword>
<dbReference type="Gene3D" id="1.10.10.10">
    <property type="entry name" value="Winged helix-like DNA-binding domain superfamily/Winged helix DNA-binding domain"/>
    <property type="match status" value="1"/>
</dbReference>
<evidence type="ECO:0000256" key="5">
    <source>
        <dbReference type="SAM" id="MobiDB-lite"/>
    </source>
</evidence>
<keyword evidence="1" id="KW-0805">Transcription regulation</keyword>
<evidence type="ECO:0000256" key="3">
    <source>
        <dbReference type="ARBA" id="ARBA00023125"/>
    </source>
</evidence>
<feature type="region of interest" description="Disordered" evidence="5">
    <location>
        <begin position="96"/>
        <end position="117"/>
    </location>
</feature>
<feature type="domain" description="RNA polymerase sigma-70 region 2" evidence="6">
    <location>
        <begin position="28"/>
        <end position="96"/>
    </location>
</feature>
<sequence length="193" mass="21965">METSYLTANDIDLMTAAQDGDAIAATVLYRRYLPLIHATARTFFTRDRDELLAVIRFAFWEAVGRYDKSRGVPVAGYLKTQLRYAAWNACAKHARTDQRANGGDTDTLPLSAPPREQPDVTYDRKELYRALHAALLTLPQRQRRVIYGVFFRQQTRGELARELHCTPQAISALKRRALDALRRKLAAYAPDKP</sequence>
<dbReference type="EMBL" id="JACHHI010000002">
    <property type="protein sequence ID" value="MBB6477430.1"/>
    <property type="molecule type" value="Genomic_DNA"/>
</dbReference>
<proteinExistence type="predicted"/>
<dbReference type="InterPro" id="IPR036388">
    <property type="entry name" value="WH-like_DNA-bd_sf"/>
</dbReference>
<name>A0A841R2W6_9FIRM</name>
<dbReference type="RefSeq" id="WP_159823126.1">
    <property type="nucleotide sequence ID" value="NZ_CABWNB010000003.1"/>
</dbReference>
<dbReference type="OrthoDB" id="9787667at2"/>
<evidence type="ECO:0000313" key="8">
    <source>
        <dbReference type="EMBL" id="MBB6477430.1"/>
    </source>
</evidence>
<dbReference type="GeneID" id="93485737"/>
<accession>A0A841R2W6</accession>
<dbReference type="SUPFAM" id="SSF88946">
    <property type="entry name" value="Sigma2 domain of RNA polymerase sigma factors"/>
    <property type="match status" value="1"/>
</dbReference>
<dbReference type="SUPFAM" id="SSF88659">
    <property type="entry name" value="Sigma3 and sigma4 domains of RNA polymerase sigma factors"/>
    <property type="match status" value="1"/>
</dbReference>
<keyword evidence="3" id="KW-0238">DNA-binding</keyword>
<gene>
    <name evidence="8" type="ORF">HNR45_000460</name>
</gene>
<dbReference type="InterPro" id="IPR013324">
    <property type="entry name" value="RNA_pol_sigma_r3/r4-like"/>
</dbReference>
<evidence type="ECO:0000259" key="7">
    <source>
        <dbReference type="Pfam" id="PF04545"/>
    </source>
</evidence>
<dbReference type="GO" id="GO:0006352">
    <property type="term" value="P:DNA-templated transcription initiation"/>
    <property type="evidence" value="ECO:0007669"/>
    <property type="project" value="InterPro"/>
</dbReference>
<organism evidence="8 9">
    <name type="scientific">Negativicoccus succinicivorans</name>
    <dbReference type="NCBI Taxonomy" id="620903"/>
    <lineage>
        <taxon>Bacteria</taxon>
        <taxon>Bacillati</taxon>
        <taxon>Bacillota</taxon>
        <taxon>Negativicutes</taxon>
        <taxon>Veillonellales</taxon>
        <taxon>Veillonellaceae</taxon>
        <taxon>Negativicoccus</taxon>
    </lineage>
</organism>